<reference evidence="1" key="1">
    <citation type="submission" date="2014-02" db="EMBL/GenBank/DDBJ databases">
        <title>Expanding our view of genomic diversity in Candidatus Accumulibacter clades.</title>
        <authorList>
            <person name="Skennerton C.T."/>
            <person name="Barr J.J."/>
            <person name="Slater F.R."/>
            <person name="Bond P.L."/>
            <person name="Tyson G.W."/>
        </authorList>
    </citation>
    <scope>NUCLEOTIDE SEQUENCE [LARGE SCALE GENOMIC DNA]</scope>
</reference>
<organism evidence="1 2">
    <name type="scientific">Candidatus Accumulibacter adjunctus</name>
    <dbReference type="NCBI Taxonomy" id="1454001"/>
    <lineage>
        <taxon>Bacteria</taxon>
        <taxon>Pseudomonadati</taxon>
        <taxon>Pseudomonadota</taxon>
        <taxon>Betaproteobacteria</taxon>
        <taxon>Candidatus Accumulibacter</taxon>
    </lineage>
</organism>
<dbReference type="AlphaFoldDB" id="A0A011M6C7"/>
<evidence type="ECO:0000313" key="2">
    <source>
        <dbReference type="Proteomes" id="UP000020218"/>
    </source>
</evidence>
<evidence type="ECO:0000313" key="1">
    <source>
        <dbReference type="EMBL" id="EXI65158.1"/>
    </source>
</evidence>
<accession>A0A011M6C7</accession>
<dbReference type="EMBL" id="JFAX01000027">
    <property type="protein sequence ID" value="EXI65158.1"/>
    <property type="molecule type" value="Genomic_DNA"/>
</dbReference>
<name>A0A011M6C7_9PROT</name>
<keyword evidence="2" id="KW-1185">Reference proteome</keyword>
<gene>
    <name evidence="1" type="ORF">AW08_03430</name>
</gene>
<protein>
    <submittedName>
        <fullName evidence="1">Uncharacterized protein</fullName>
    </submittedName>
</protein>
<comment type="caution">
    <text evidence="1">The sequence shown here is derived from an EMBL/GenBank/DDBJ whole genome shotgun (WGS) entry which is preliminary data.</text>
</comment>
<dbReference type="Proteomes" id="UP000020218">
    <property type="component" value="Unassembled WGS sequence"/>
</dbReference>
<dbReference type="PATRIC" id="fig|1454001.3.peg.3469"/>
<dbReference type="STRING" id="1454001.AW08_03430"/>
<proteinExistence type="predicted"/>
<sequence>MSERREAASMSFSFHYSESEDRIALQAPTEDDETVLWLTRRMTAGLLLALATLLARSNPNALLAPEHAAEILGFEHQNALFVASGGQELRLQASRLPKKLPLRLVEHVELSALTNGRGRIALRAGDNRISLELPRENLHLLHDQLLGLAKHARWNLELGEPWPASAASGDGQPRVTH</sequence>